<accession>A0ABP6YYL6</accession>
<evidence type="ECO:0000313" key="2">
    <source>
        <dbReference type="Proteomes" id="UP001501074"/>
    </source>
</evidence>
<organism evidence="1 2">
    <name type="scientific">Kineosporia mesophila</name>
    <dbReference type="NCBI Taxonomy" id="566012"/>
    <lineage>
        <taxon>Bacteria</taxon>
        <taxon>Bacillati</taxon>
        <taxon>Actinomycetota</taxon>
        <taxon>Actinomycetes</taxon>
        <taxon>Kineosporiales</taxon>
        <taxon>Kineosporiaceae</taxon>
        <taxon>Kineosporia</taxon>
    </lineage>
</organism>
<reference evidence="2" key="1">
    <citation type="journal article" date="2019" name="Int. J. Syst. Evol. Microbiol.">
        <title>The Global Catalogue of Microorganisms (GCM) 10K type strain sequencing project: providing services to taxonomists for standard genome sequencing and annotation.</title>
        <authorList>
            <consortium name="The Broad Institute Genomics Platform"/>
            <consortium name="The Broad Institute Genome Sequencing Center for Infectious Disease"/>
            <person name="Wu L."/>
            <person name="Ma J."/>
        </authorList>
    </citation>
    <scope>NUCLEOTIDE SEQUENCE [LARGE SCALE GENOMIC DNA]</scope>
    <source>
        <strain evidence="2">JCM 16902</strain>
    </source>
</reference>
<evidence type="ECO:0000313" key="1">
    <source>
        <dbReference type="EMBL" id="GAA3590515.1"/>
    </source>
</evidence>
<sequence>MYELHLGLSVSTPEDDATLSTHLEEVAEALAAQELGNEALLDFSLGADLAARTVEIEVTVDASSPEQAAAEGFSWIRAAIHATGASTPNWEAAPVAAGLVEFRLDRASTKPLIEA</sequence>
<dbReference type="Proteomes" id="UP001501074">
    <property type="component" value="Unassembled WGS sequence"/>
</dbReference>
<proteinExistence type="predicted"/>
<name>A0ABP6YYL6_9ACTN</name>
<protein>
    <recommendedName>
        <fullName evidence="3">5-carboxymethyl-2-hydroxymuconate isomerase</fullName>
    </recommendedName>
</protein>
<comment type="caution">
    <text evidence="1">The sequence shown here is derived from an EMBL/GenBank/DDBJ whole genome shotgun (WGS) entry which is preliminary data.</text>
</comment>
<dbReference type="EMBL" id="BAAAZO010000001">
    <property type="protein sequence ID" value="GAA3590515.1"/>
    <property type="molecule type" value="Genomic_DNA"/>
</dbReference>
<evidence type="ECO:0008006" key="3">
    <source>
        <dbReference type="Google" id="ProtNLM"/>
    </source>
</evidence>
<gene>
    <name evidence="1" type="ORF">GCM10022223_01230</name>
</gene>
<keyword evidence="2" id="KW-1185">Reference proteome</keyword>